<feature type="compositionally biased region" description="Polar residues" evidence="1">
    <location>
        <begin position="142"/>
        <end position="156"/>
    </location>
</feature>
<evidence type="ECO:0000256" key="1">
    <source>
        <dbReference type="SAM" id="MobiDB-lite"/>
    </source>
</evidence>
<comment type="caution">
    <text evidence="2">The sequence shown here is derived from an EMBL/GenBank/DDBJ whole genome shotgun (WGS) entry which is preliminary data.</text>
</comment>
<evidence type="ECO:0000313" key="3">
    <source>
        <dbReference type="Proteomes" id="UP001603857"/>
    </source>
</evidence>
<sequence>MSILKLMLQTPIANHHSNRDKALDREDGFQLLKEFRMWLQIHLLKLEKTSNETRKLEGKLNALVNLVTQLAANQKSASIARVCDIRSSNDHHTSRRWLPTTSAETGKLQGQLDVIVNLVTHLASNQKHASLARVCRIRSSNDHQTSVYPSSEQSGVDENPEFSARNDAIDIRGVRGRQVICSCALVSVFLRRTGMDEHPEVYATNTYSSTTTKQRNRALDREDDTSAETRKLEGKLDALINLLTQLVAANQSLPLFQESTTSVLPMTTKLVSVLLRSNWTLVQEMMPLSIKEFMMRLKIHLAETRKLEGKLYDLVNLVTQLAANQKPATVARVCGIRFSNHHQTSVCPSSQQYGVDEHPEAYAANTYSRPPQQQRQDTSAKTRKLEGNQHALVNLVTQLATNQKPASVTRVCGIHSSNDHHSSVCPSSQQFGVDEHPEAYAANTYSTPQQSKQRQGT</sequence>
<dbReference type="Proteomes" id="UP001603857">
    <property type="component" value="Unassembled WGS sequence"/>
</dbReference>
<dbReference type="AlphaFoldDB" id="A0ABD1L689"/>
<accession>A0ABD1L689</accession>
<evidence type="ECO:0000313" key="2">
    <source>
        <dbReference type="EMBL" id="KAL2319019.1"/>
    </source>
</evidence>
<name>A0ABD1L689_9FABA</name>
<feature type="region of interest" description="Disordered" evidence="1">
    <location>
        <begin position="208"/>
        <end position="227"/>
    </location>
</feature>
<dbReference type="EMBL" id="JBGMDY010000011">
    <property type="protein sequence ID" value="KAL2319019.1"/>
    <property type="molecule type" value="Genomic_DNA"/>
</dbReference>
<reference evidence="2 3" key="1">
    <citation type="submission" date="2024-08" db="EMBL/GenBank/DDBJ databases">
        <title>Insights into the chromosomal genome structure of Flemingia macrophylla.</title>
        <authorList>
            <person name="Ding Y."/>
            <person name="Zhao Y."/>
            <person name="Bi W."/>
            <person name="Wu M."/>
            <person name="Zhao G."/>
            <person name="Gong Y."/>
            <person name="Li W."/>
            <person name="Zhang P."/>
        </authorList>
    </citation>
    <scope>NUCLEOTIDE SEQUENCE [LARGE SCALE GENOMIC DNA]</scope>
    <source>
        <strain evidence="2">DYQJB</strain>
        <tissue evidence="2">Leaf</tissue>
    </source>
</reference>
<organism evidence="2 3">
    <name type="scientific">Flemingia macrophylla</name>
    <dbReference type="NCBI Taxonomy" id="520843"/>
    <lineage>
        <taxon>Eukaryota</taxon>
        <taxon>Viridiplantae</taxon>
        <taxon>Streptophyta</taxon>
        <taxon>Embryophyta</taxon>
        <taxon>Tracheophyta</taxon>
        <taxon>Spermatophyta</taxon>
        <taxon>Magnoliopsida</taxon>
        <taxon>eudicotyledons</taxon>
        <taxon>Gunneridae</taxon>
        <taxon>Pentapetalae</taxon>
        <taxon>rosids</taxon>
        <taxon>fabids</taxon>
        <taxon>Fabales</taxon>
        <taxon>Fabaceae</taxon>
        <taxon>Papilionoideae</taxon>
        <taxon>50 kb inversion clade</taxon>
        <taxon>NPAAA clade</taxon>
        <taxon>indigoferoid/millettioid clade</taxon>
        <taxon>Phaseoleae</taxon>
        <taxon>Flemingia</taxon>
    </lineage>
</organism>
<feature type="region of interest" description="Disordered" evidence="1">
    <location>
        <begin position="142"/>
        <end position="161"/>
    </location>
</feature>
<feature type="region of interest" description="Disordered" evidence="1">
    <location>
        <begin position="418"/>
        <end position="457"/>
    </location>
</feature>
<feature type="compositionally biased region" description="Polar residues" evidence="1">
    <location>
        <begin position="443"/>
        <end position="457"/>
    </location>
</feature>
<protein>
    <submittedName>
        <fullName evidence="2">Uncharacterized protein</fullName>
    </submittedName>
</protein>
<keyword evidence="3" id="KW-1185">Reference proteome</keyword>
<gene>
    <name evidence="2" type="ORF">Fmac_032895</name>
</gene>
<proteinExistence type="predicted"/>